<sequence length="148" mass="17753">MSYFRPLLAAYKAERVAGRDGSQFYNRLNASQQALFMFYVYYQHVRKGTEEFYWWSAYFYAKDKDWPAIVQAAAYFDLPELVALLKEVEEWLRVRNYPKQLSGFSVSRDDLHNNPVLHAEMTLLEKRLKRIVPVKKVEQYVRSNRHEF</sequence>
<reference evidence="1 2" key="1">
    <citation type="submission" date="2023-04" db="EMBL/GenBank/DDBJ databases">
        <title>Ectobacillus antri isolated from activated sludge.</title>
        <authorList>
            <person name="Yan P."/>
            <person name="Liu X."/>
        </authorList>
    </citation>
    <scope>NUCLEOTIDE SEQUENCE [LARGE SCALE GENOMIC DNA]</scope>
    <source>
        <strain evidence="1 2">C18H</strain>
    </source>
</reference>
<gene>
    <name evidence="1" type="ORF">P6P90_15385</name>
</gene>
<dbReference type="RefSeq" id="WP_124562752.1">
    <property type="nucleotide sequence ID" value="NZ_JARRRY010000021.1"/>
</dbReference>
<evidence type="ECO:0000313" key="1">
    <source>
        <dbReference type="EMBL" id="MDG5755299.1"/>
    </source>
</evidence>
<protein>
    <submittedName>
        <fullName evidence="1">Uncharacterized protein</fullName>
    </submittedName>
</protein>
<dbReference type="Proteomes" id="UP001218246">
    <property type="component" value="Unassembled WGS sequence"/>
</dbReference>
<proteinExistence type="predicted"/>
<name>A0ABT6H9A4_9BACI</name>
<organism evidence="1 2">
    <name type="scientific">Ectobacillus antri</name>
    <dbReference type="NCBI Taxonomy" id="2486280"/>
    <lineage>
        <taxon>Bacteria</taxon>
        <taxon>Bacillati</taxon>
        <taxon>Bacillota</taxon>
        <taxon>Bacilli</taxon>
        <taxon>Bacillales</taxon>
        <taxon>Bacillaceae</taxon>
        <taxon>Ectobacillus</taxon>
    </lineage>
</organism>
<dbReference type="EMBL" id="JARULN010000023">
    <property type="protein sequence ID" value="MDG5755299.1"/>
    <property type="molecule type" value="Genomic_DNA"/>
</dbReference>
<accession>A0ABT6H9A4</accession>
<keyword evidence="2" id="KW-1185">Reference proteome</keyword>
<evidence type="ECO:0000313" key="2">
    <source>
        <dbReference type="Proteomes" id="UP001218246"/>
    </source>
</evidence>
<comment type="caution">
    <text evidence="1">The sequence shown here is derived from an EMBL/GenBank/DDBJ whole genome shotgun (WGS) entry which is preliminary data.</text>
</comment>